<proteinExistence type="predicted"/>
<dbReference type="Gene3D" id="3.40.630.30">
    <property type="match status" value="1"/>
</dbReference>
<keyword evidence="2" id="KW-1185">Reference proteome</keyword>
<gene>
    <name evidence="1" type="ORF">L7E55_14865</name>
</gene>
<organism evidence="1 2">
    <name type="scientific">Pelotomaculum isophthalicicum JI</name>
    <dbReference type="NCBI Taxonomy" id="947010"/>
    <lineage>
        <taxon>Bacteria</taxon>
        <taxon>Bacillati</taxon>
        <taxon>Bacillota</taxon>
        <taxon>Clostridia</taxon>
        <taxon>Eubacteriales</taxon>
        <taxon>Desulfotomaculaceae</taxon>
        <taxon>Pelotomaculum</taxon>
    </lineage>
</organism>
<dbReference type="SUPFAM" id="SSF55729">
    <property type="entry name" value="Acyl-CoA N-acyltransferases (Nat)"/>
    <property type="match status" value="1"/>
</dbReference>
<comment type="caution">
    <text evidence="1">The sequence shown here is derived from an EMBL/GenBank/DDBJ whole genome shotgun (WGS) entry which is preliminary data.</text>
</comment>
<sequence>MIIEKAMATDVEEILALQKLAYVSEAEIYDDFSIPPLVQTLKEIKDEFRNQVFLKAVINGTIVGSVRAYQKEETCYIGV</sequence>
<evidence type="ECO:0000313" key="1">
    <source>
        <dbReference type="EMBL" id="MDF9409616.1"/>
    </source>
</evidence>
<accession>A0A9X4H484</accession>
<name>A0A9X4H484_9FIRM</name>
<reference evidence="1" key="1">
    <citation type="submission" date="2022-02" db="EMBL/GenBank/DDBJ databases">
        <authorList>
            <person name="Leng L."/>
        </authorList>
    </citation>
    <scope>NUCLEOTIDE SEQUENCE</scope>
    <source>
        <strain evidence="1">JI</strain>
    </source>
</reference>
<evidence type="ECO:0000313" key="2">
    <source>
        <dbReference type="Proteomes" id="UP001154312"/>
    </source>
</evidence>
<dbReference type="Proteomes" id="UP001154312">
    <property type="component" value="Unassembled WGS sequence"/>
</dbReference>
<dbReference type="EMBL" id="JAKOAV010000036">
    <property type="protein sequence ID" value="MDF9409616.1"/>
    <property type="molecule type" value="Genomic_DNA"/>
</dbReference>
<dbReference type="InterPro" id="IPR016181">
    <property type="entry name" value="Acyl_CoA_acyltransferase"/>
</dbReference>
<evidence type="ECO:0008006" key="3">
    <source>
        <dbReference type="Google" id="ProtNLM"/>
    </source>
</evidence>
<dbReference type="RefSeq" id="WP_277445108.1">
    <property type="nucleotide sequence ID" value="NZ_JAKOAV010000036.1"/>
</dbReference>
<protein>
    <recommendedName>
        <fullName evidence="3">GNAT family N-acetyltransferase</fullName>
    </recommendedName>
</protein>
<dbReference type="AlphaFoldDB" id="A0A9X4H484"/>